<keyword evidence="4 9" id="KW-0808">Transferase</keyword>
<dbReference type="NCBIfam" id="NF005334">
    <property type="entry name" value="PRK06855.1"/>
    <property type="match status" value="1"/>
</dbReference>
<evidence type="ECO:0000256" key="1">
    <source>
        <dbReference type="ARBA" id="ARBA00001933"/>
    </source>
</evidence>
<comment type="similarity">
    <text evidence="2">Belongs to the class-I pyridoxal-phosphate-dependent aminotransferase family.</text>
</comment>
<evidence type="ECO:0000256" key="7">
    <source>
        <dbReference type="SAM" id="MobiDB-lite"/>
    </source>
</evidence>
<evidence type="ECO:0000313" key="10">
    <source>
        <dbReference type="Proteomes" id="UP000228687"/>
    </source>
</evidence>
<dbReference type="PANTHER" id="PTHR43488:SF2">
    <property type="entry name" value="GLUTAMATE-PYRUVATE AMINOTRANSFERASE ALAA"/>
    <property type="match status" value="1"/>
</dbReference>
<dbReference type="InterPro" id="IPR015424">
    <property type="entry name" value="PyrdxlP-dep_Trfase"/>
</dbReference>
<dbReference type="EC" id="2.6.1.2" evidence="6"/>
<sequence length="433" mass="48775">MRVNIVHPGADKLRYEIREIVEVAKYVAKATSRPIVWENIGDPVAKGEIPPAWIKKIVRDTAKEDSIFAYSPTKGLDETRAYIARERNLEGGIQITPDDILFFNGLGDGISHLYRNLSPHARVLGPDPAYPTHSSAESAHSNKPPLTYRLDPEKEWQPDLTDMEKKIQEHRDIAGILIVNPDNPTGFVHPQKTIRAIVALAKKYKLFVISDEIYSNLAYEGSGMRKLASVIDGVPGIAMRGISKEFPWPGARCGWIEFYNRDKDKNFDRYARSLVDSKTLEVCSTTLPQRVLPRVMSDARYYPYLATRTRRYERRAAYAYSVLSCIPSVIIHKPQGAFYMTCVFRKGVLKESQSLTMKSGLKKYIGSHLAGVSLDKRFVYYLLASTGVCVVPLSSGFNSSIQGFRFTLLEPNETRFKKTVDIIARAISDFIAS</sequence>
<name>A0A2H0YXT3_9BACT</name>
<reference evidence="10" key="1">
    <citation type="submission" date="2017-09" db="EMBL/GenBank/DDBJ databases">
        <title>Depth-based differentiation of microbial function through sediment-hosted aquifers and enrichment of novel symbionts in the deep terrestrial subsurface.</title>
        <authorList>
            <person name="Probst A.J."/>
            <person name="Ladd B."/>
            <person name="Jarett J.K."/>
            <person name="Geller-Mcgrath D.E."/>
            <person name="Sieber C.M.K."/>
            <person name="Emerson J.B."/>
            <person name="Anantharaman K."/>
            <person name="Thomas B.C."/>
            <person name="Malmstrom R."/>
            <person name="Stieglmeier M."/>
            <person name="Klingl A."/>
            <person name="Woyke T."/>
            <person name="Ryan C.M."/>
            <person name="Banfield J.F."/>
        </authorList>
    </citation>
    <scope>NUCLEOTIDE SEQUENCE [LARGE SCALE GENOMIC DNA]</scope>
</reference>
<dbReference type="InterPro" id="IPR015421">
    <property type="entry name" value="PyrdxlP-dep_Trfase_major"/>
</dbReference>
<evidence type="ECO:0000259" key="8">
    <source>
        <dbReference type="Pfam" id="PF00155"/>
    </source>
</evidence>
<gene>
    <name evidence="9" type="ORF">COT23_01900</name>
</gene>
<dbReference type="Proteomes" id="UP000228687">
    <property type="component" value="Unassembled WGS sequence"/>
</dbReference>
<evidence type="ECO:0000256" key="2">
    <source>
        <dbReference type="ARBA" id="ARBA00007441"/>
    </source>
</evidence>
<dbReference type="Gene3D" id="3.90.1150.10">
    <property type="entry name" value="Aspartate Aminotransferase, domain 1"/>
    <property type="match status" value="1"/>
</dbReference>
<comment type="caution">
    <text evidence="9">The sequence shown here is derived from an EMBL/GenBank/DDBJ whole genome shotgun (WGS) entry which is preliminary data.</text>
</comment>
<dbReference type="Pfam" id="PF00155">
    <property type="entry name" value="Aminotran_1_2"/>
    <property type="match status" value="1"/>
</dbReference>
<feature type="domain" description="Aminotransferase class I/classII large" evidence="8">
    <location>
        <begin position="47"/>
        <end position="394"/>
    </location>
</feature>
<proteinExistence type="inferred from homology"/>
<evidence type="ECO:0000256" key="4">
    <source>
        <dbReference type="ARBA" id="ARBA00022679"/>
    </source>
</evidence>
<dbReference type="AlphaFoldDB" id="A0A2H0YXT3"/>
<dbReference type="PANTHER" id="PTHR43488">
    <property type="entry name" value="GLUTAMATE-PYRUVATE AMINOTRANSFERASE ALAA"/>
    <property type="match status" value="1"/>
</dbReference>
<comment type="cofactor">
    <cofactor evidence="1">
        <name>pyridoxal 5'-phosphate</name>
        <dbReference type="ChEBI" id="CHEBI:597326"/>
    </cofactor>
</comment>
<dbReference type="Gene3D" id="3.40.640.10">
    <property type="entry name" value="Type I PLP-dependent aspartate aminotransferase-like (Major domain)"/>
    <property type="match status" value="1"/>
</dbReference>
<dbReference type="EMBL" id="PEXT01000041">
    <property type="protein sequence ID" value="PIS43301.1"/>
    <property type="molecule type" value="Genomic_DNA"/>
</dbReference>
<feature type="region of interest" description="Disordered" evidence="7">
    <location>
        <begin position="125"/>
        <end position="151"/>
    </location>
</feature>
<evidence type="ECO:0000313" key="9">
    <source>
        <dbReference type="EMBL" id="PIS43301.1"/>
    </source>
</evidence>
<dbReference type="InterPro" id="IPR004839">
    <property type="entry name" value="Aminotransferase_I/II_large"/>
</dbReference>
<dbReference type="InterPro" id="IPR015422">
    <property type="entry name" value="PyrdxlP-dep_Trfase_small"/>
</dbReference>
<accession>A0A2H0YXT3</accession>
<dbReference type="GO" id="GO:0030170">
    <property type="term" value="F:pyridoxal phosphate binding"/>
    <property type="evidence" value="ECO:0007669"/>
    <property type="project" value="InterPro"/>
</dbReference>
<evidence type="ECO:0000256" key="5">
    <source>
        <dbReference type="ARBA" id="ARBA00022898"/>
    </source>
</evidence>
<dbReference type="SUPFAM" id="SSF53383">
    <property type="entry name" value="PLP-dependent transferases"/>
    <property type="match status" value="1"/>
</dbReference>
<evidence type="ECO:0000256" key="3">
    <source>
        <dbReference type="ARBA" id="ARBA00022576"/>
    </source>
</evidence>
<feature type="compositionally biased region" description="Polar residues" evidence="7">
    <location>
        <begin position="132"/>
        <end position="141"/>
    </location>
</feature>
<dbReference type="CDD" id="cd00609">
    <property type="entry name" value="AAT_like"/>
    <property type="match status" value="1"/>
</dbReference>
<dbReference type="GO" id="GO:0004021">
    <property type="term" value="F:L-alanine:2-oxoglutarate aminotransferase activity"/>
    <property type="evidence" value="ECO:0007669"/>
    <property type="project" value="UniProtKB-EC"/>
</dbReference>
<evidence type="ECO:0000256" key="6">
    <source>
        <dbReference type="ARBA" id="ARBA00026106"/>
    </source>
</evidence>
<keyword evidence="3 9" id="KW-0032">Aminotransferase</keyword>
<organism evidence="9 10">
    <name type="scientific">Candidatus Kaiserbacteria bacterium CG08_land_8_20_14_0_20_50_21</name>
    <dbReference type="NCBI Taxonomy" id="1974604"/>
    <lineage>
        <taxon>Bacteria</taxon>
        <taxon>Candidatus Kaiseribacteriota</taxon>
    </lineage>
</organism>
<protein>
    <recommendedName>
        <fullName evidence="6">alanine transaminase</fullName>
        <ecNumber evidence="6">2.6.1.2</ecNumber>
    </recommendedName>
</protein>
<keyword evidence="5" id="KW-0663">Pyridoxal phosphate</keyword>
<dbReference type="InterPro" id="IPR051926">
    <property type="entry name" value="Ala_Aminotransferase"/>
</dbReference>